<dbReference type="RefSeq" id="WP_073616599.1">
    <property type="nucleotide sequence ID" value="NZ_FRFE01000044.1"/>
</dbReference>
<accession>A0A1M7YK39</accession>
<protein>
    <submittedName>
        <fullName evidence="3">Phage integrase family protein</fullName>
    </submittedName>
</protein>
<dbReference type="InterPro" id="IPR002104">
    <property type="entry name" value="Integrase_catalytic"/>
</dbReference>
<evidence type="ECO:0000313" key="3">
    <source>
        <dbReference type="EMBL" id="SHO52990.1"/>
    </source>
</evidence>
<dbReference type="OrthoDB" id="9788852at2"/>
<dbReference type="GO" id="GO:0006310">
    <property type="term" value="P:DNA recombination"/>
    <property type="evidence" value="ECO:0007669"/>
    <property type="project" value="UniProtKB-KW"/>
</dbReference>
<dbReference type="GO" id="GO:0015074">
    <property type="term" value="P:DNA integration"/>
    <property type="evidence" value="ECO:0007669"/>
    <property type="project" value="InterPro"/>
</dbReference>
<dbReference type="PANTHER" id="PTHR30349:SF82">
    <property type="entry name" value="INTEGRASE_RECOMBINASE YOEC-RELATED"/>
    <property type="match status" value="1"/>
</dbReference>
<name>A0A1M7YK39_9BACT</name>
<sequence length="188" mass="21398">MRVEPIRELKDVRAIKRMLAVSPRDHALFVIGINTNLRASDLLSLTVGHIRDLPVGGEIVLTEKKTGKPRRITANSEIVDAATRLLKHRQSTGEMLTDDAPLFVGQRGRLTVPTFSRMVKQWCGSVNLRGNYASHSLRKTFGYHQRVRLNTSIPELMVMFNHSSQRQTLDYLGVQQEEIRDAYLKLSY</sequence>
<evidence type="ECO:0000256" key="1">
    <source>
        <dbReference type="ARBA" id="ARBA00023172"/>
    </source>
</evidence>
<dbReference type="Proteomes" id="UP000184603">
    <property type="component" value="Unassembled WGS sequence"/>
</dbReference>
<keyword evidence="1" id="KW-0233">DNA recombination</keyword>
<dbReference type="STRING" id="1121416.SAMN02745220_04874"/>
<dbReference type="GO" id="GO:0003677">
    <property type="term" value="F:DNA binding"/>
    <property type="evidence" value="ECO:0007669"/>
    <property type="project" value="InterPro"/>
</dbReference>
<evidence type="ECO:0000259" key="2">
    <source>
        <dbReference type="PROSITE" id="PS51898"/>
    </source>
</evidence>
<dbReference type="Gene3D" id="1.10.443.10">
    <property type="entry name" value="Intergrase catalytic core"/>
    <property type="match status" value="1"/>
</dbReference>
<dbReference type="InterPro" id="IPR011010">
    <property type="entry name" value="DNA_brk_join_enz"/>
</dbReference>
<keyword evidence="4" id="KW-1185">Reference proteome</keyword>
<reference evidence="3 4" key="1">
    <citation type="submission" date="2016-12" db="EMBL/GenBank/DDBJ databases">
        <authorList>
            <person name="Song W.-J."/>
            <person name="Kurnit D.M."/>
        </authorList>
    </citation>
    <scope>NUCLEOTIDE SEQUENCE [LARGE SCALE GENOMIC DNA]</scope>
    <source>
        <strain evidence="3 4">DSM 18488</strain>
    </source>
</reference>
<evidence type="ECO:0000313" key="4">
    <source>
        <dbReference type="Proteomes" id="UP000184603"/>
    </source>
</evidence>
<dbReference type="PROSITE" id="PS51898">
    <property type="entry name" value="TYR_RECOMBINASE"/>
    <property type="match status" value="1"/>
</dbReference>
<dbReference type="InterPro" id="IPR050090">
    <property type="entry name" value="Tyrosine_recombinase_XerCD"/>
</dbReference>
<feature type="domain" description="Tyr recombinase" evidence="2">
    <location>
        <begin position="3"/>
        <end position="184"/>
    </location>
</feature>
<dbReference type="Pfam" id="PF00589">
    <property type="entry name" value="Phage_integrase"/>
    <property type="match status" value="1"/>
</dbReference>
<dbReference type="SUPFAM" id="SSF56349">
    <property type="entry name" value="DNA breaking-rejoining enzymes"/>
    <property type="match status" value="1"/>
</dbReference>
<dbReference type="PANTHER" id="PTHR30349">
    <property type="entry name" value="PHAGE INTEGRASE-RELATED"/>
    <property type="match status" value="1"/>
</dbReference>
<organism evidence="3 4">
    <name type="scientific">Desulfopila aestuarii DSM 18488</name>
    <dbReference type="NCBI Taxonomy" id="1121416"/>
    <lineage>
        <taxon>Bacteria</taxon>
        <taxon>Pseudomonadati</taxon>
        <taxon>Thermodesulfobacteriota</taxon>
        <taxon>Desulfobulbia</taxon>
        <taxon>Desulfobulbales</taxon>
        <taxon>Desulfocapsaceae</taxon>
        <taxon>Desulfopila</taxon>
    </lineage>
</organism>
<dbReference type="AlphaFoldDB" id="A0A1M7YK39"/>
<gene>
    <name evidence="3" type="ORF">SAMN02745220_04874</name>
</gene>
<proteinExistence type="predicted"/>
<dbReference type="InterPro" id="IPR013762">
    <property type="entry name" value="Integrase-like_cat_sf"/>
</dbReference>
<dbReference type="EMBL" id="FRFE01000044">
    <property type="protein sequence ID" value="SHO52990.1"/>
    <property type="molecule type" value="Genomic_DNA"/>
</dbReference>